<organism evidence="2 3">
    <name type="scientific">Candidatus Cyrtobacter comes</name>
    <dbReference type="NCBI Taxonomy" id="675776"/>
    <lineage>
        <taxon>Bacteria</taxon>
        <taxon>Pseudomonadati</taxon>
        <taxon>Pseudomonadota</taxon>
        <taxon>Alphaproteobacteria</taxon>
        <taxon>Rickettsiales</taxon>
        <taxon>Candidatus Midichloriaceae</taxon>
        <taxon>Candidatus Cyrtobacter</taxon>
    </lineage>
</organism>
<name>A0ABU5L718_9RICK</name>
<comment type="caution">
    <text evidence="2">The sequence shown here is derived from an EMBL/GenBank/DDBJ whole genome shotgun (WGS) entry which is preliminary data.</text>
</comment>
<dbReference type="InterPro" id="IPR029032">
    <property type="entry name" value="AhpD-like"/>
</dbReference>
<accession>A0ABU5L718</accession>
<reference evidence="2 3" key="1">
    <citation type="submission" date="2023-02" db="EMBL/GenBank/DDBJ databases">
        <title>Host association and intracellularity evolved multiple times independently in the Rickettsiales.</title>
        <authorList>
            <person name="Castelli M."/>
            <person name="Nardi T."/>
            <person name="Gammuto L."/>
            <person name="Bellinzona G."/>
            <person name="Sabaneyeva E."/>
            <person name="Potekhin A."/>
            <person name="Serra V."/>
            <person name="Petroni G."/>
            <person name="Sassera D."/>
        </authorList>
    </citation>
    <scope>NUCLEOTIDE SEQUENCE [LARGE SCALE GENOMIC DNA]</scope>
    <source>
        <strain evidence="2 3">BOD18</strain>
    </source>
</reference>
<proteinExistence type="predicted"/>
<evidence type="ECO:0000259" key="1">
    <source>
        <dbReference type="Pfam" id="PF02627"/>
    </source>
</evidence>
<gene>
    <name evidence="2" type="ORF">Cyrtocomes_00282</name>
</gene>
<evidence type="ECO:0000313" key="3">
    <source>
        <dbReference type="Proteomes" id="UP001293791"/>
    </source>
</evidence>
<dbReference type="SUPFAM" id="SSF69118">
    <property type="entry name" value="AhpD-like"/>
    <property type="match status" value="1"/>
</dbReference>
<evidence type="ECO:0000313" key="2">
    <source>
        <dbReference type="EMBL" id="MDZ5761922.1"/>
    </source>
</evidence>
<protein>
    <submittedName>
        <fullName evidence="2">Alkylhydroperoxidase family protein</fullName>
    </submittedName>
</protein>
<feature type="domain" description="Carboxymuconolactone decarboxylase-like" evidence="1">
    <location>
        <begin position="116"/>
        <end position="171"/>
    </location>
</feature>
<dbReference type="Gene3D" id="1.20.1290.10">
    <property type="entry name" value="AhpD-like"/>
    <property type="match status" value="1"/>
</dbReference>
<dbReference type="InterPro" id="IPR003779">
    <property type="entry name" value="CMD-like"/>
</dbReference>
<dbReference type="RefSeq" id="WP_322497421.1">
    <property type="nucleotide sequence ID" value="NZ_JARGYT010000010.1"/>
</dbReference>
<dbReference type="EMBL" id="JARGYT010000010">
    <property type="protein sequence ID" value="MDZ5761922.1"/>
    <property type="molecule type" value="Genomic_DNA"/>
</dbReference>
<sequence length="191" mass="21573">MSIAAIIRKLPEFASNVKSEMKSLFVDNTDNLLNEKELYRIALSAGYSLKNEQLLNNIRAEAKMYLEEEDAIACKVASISMAGKNVFHFFTSEVLQDTAQVSRSFMKKHIDDMVSKVEKSDFYMCCLAASMLSACKYCMKFYTDELIKMGIQQDVIVEIVRVIAVLKAAAHALELEGMRSYDFVARDSNMS</sequence>
<keyword evidence="3" id="KW-1185">Reference proteome</keyword>
<dbReference type="Proteomes" id="UP001293791">
    <property type="component" value="Unassembled WGS sequence"/>
</dbReference>
<dbReference type="Pfam" id="PF02627">
    <property type="entry name" value="CMD"/>
    <property type="match status" value="1"/>
</dbReference>